<accession>A0A1R2CUC1</accession>
<dbReference type="AlphaFoldDB" id="A0A1R2CUC1"/>
<organism evidence="2 3">
    <name type="scientific">Stentor coeruleus</name>
    <dbReference type="NCBI Taxonomy" id="5963"/>
    <lineage>
        <taxon>Eukaryota</taxon>
        <taxon>Sar</taxon>
        <taxon>Alveolata</taxon>
        <taxon>Ciliophora</taxon>
        <taxon>Postciliodesmatophora</taxon>
        <taxon>Heterotrichea</taxon>
        <taxon>Heterotrichida</taxon>
        <taxon>Stentoridae</taxon>
        <taxon>Stentor</taxon>
    </lineage>
</organism>
<sequence>MNLNLNEKVRQDLEKRGVLNQIRKLFKDKMTEASNLISSNKPVPVIPRPPQFDTQGGQICLLLIQDFFEKFDLKLTSSIFLPETKSEYNPQTLQTLEDALECRSEPLRPLIFEVIERTFNTEDEEEEEIEEEINTEESDHSDENNPDYFIESATSQGYDKSTNSLAMNEFDYVEDVRKFKNL</sequence>
<gene>
    <name evidence="2" type="ORF">SteCoe_4700</name>
</gene>
<proteinExistence type="predicted"/>
<name>A0A1R2CUC1_9CILI</name>
<dbReference type="Proteomes" id="UP000187209">
    <property type="component" value="Unassembled WGS sequence"/>
</dbReference>
<dbReference type="Gene3D" id="1.20.960.40">
    <property type="match status" value="1"/>
</dbReference>
<keyword evidence="3" id="KW-1185">Reference proteome</keyword>
<feature type="compositionally biased region" description="Acidic residues" evidence="1">
    <location>
        <begin position="121"/>
        <end position="136"/>
    </location>
</feature>
<evidence type="ECO:0000313" key="2">
    <source>
        <dbReference type="EMBL" id="OMJ92563.1"/>
    </source>
</evidence>
<reference evidence="2 3" key="1">
    <citation type="submission" date="2016-11" db="EMBL/GenBank/DDBJ databases">
        <title>The macronuclear genome of Stentor coeruleus: a giant cell with tiny introns.</title>
        <authorList>
            <person name="Slabodnick M."/>
            <person name="Ruby J.G."/>
            <person name="Reiff S.B."/>
            <person name="Swart E.C."/>
            <person name="Gosai S."/>
            <person name="Prabakaran S."/>
            <person name="Witkowska E."/>
            <person name="Larue G.E."/>
            <person name="Fisher S."/>
            <person name="Freeman R.M."/>
            <person name="Gunawardena J."/>
            <person name="Chu W."/>
            <person name="Stover N.A."/>
            <person name="Gregory B.D."/>
            <person name="Nowacki M."/>
            <person name="Derisi J."/>
            <person name="Roy S.W."/>
            <person name="Marshall W.F."/>
            <person name="Sood P."/>
        </authorList>
    </citation>
    <scope>NUCLEOTIDE SEQUENCE [LARGE SCALE GENOMIC DNA]</scope>
    <source>
        <strain evidence="2">WM001</strain>
    </source>
</reference>
<dbReference type="EMBL" id="MPUH01000059">
    <property type="protein sequence ID" value="OMJ92563.1"/>
    <property type="molecule type" value="Genomic_DNA"/>
</dbReference>
<evidence type="ECO:0000256" key="1">
    <source>
        <dbReference type="SAM" id="MobiDB-lite"/>
    </source>
</evidence>
<feature type="region of interest" description="Disordered" evidence="1">
    <location>
        <begin position="121"/>
        <end position="150"/>
    </location>
</feature>
<protein>
    <recommendedName>
        <fullName evidence="4">LisH domain-containing protein</fullName>
    </recommendedName>
</protein>
<evidence type="ECO:0000313" key="3">
    <source>
        <dbReference type="Proteomes" id="UP000187209"/>
    </source>
</evidence>
<comment type="caution">
    <text evidence="2">The sequence shown here is derived from an EMBL/GenBank/DDBJ whole genome shotgun (WGS) entry which is preliminary data.</text>
</comment>
<evidence type="ECO:0008006" key="4">
    <source>
        <dbReference type="Google" id="ProtNLM"/>
    </source>
</evidence>